<dbReference type="GO" id="GO:0031520">
    <property type="term" value="C:plasma membrane of cell tip"/>
    <property type="evidence" value="ECO:0007669"/>
    <property type="project" value="EnsemblFungi"/>
</dbReference>
<organism evidence="2 4">
    <name type="scientific">Schizosaccharomyces japonicus (strain yFS275 / FY16936)</name>
    <name type="common">Fission yeast</name>
    <dbReference type="NCBI Taxonomy" id="402676"/>
    <lineage>
        <taxon>Eukaryota</taxon>
        <taxon>Fungi</taxon>
        <taxon>Dikarya</taxon>
        <taxon>Ascomycota</taxon>
        <taxon>Taphrinomycotina</taxon>
        <taxon>Schizosaccharomycetes</taxon>
        <taxon>Schizosaccharomycetales</taxon>
        <taxon>Schizosaccharomycetaceae</taxon>
        <taxon>Schizosaccharomyces</taxon>
    </lineage>
</organism>
<evidence type="ECO:0000313" key="3">
    <source>
        <dbReference type="JaponicusDB" id="SJAG_01978"/>
    </source>
</evidence>
<evidence type="ECO:0000313" key="4">
    <source>
        <dbReference type="Proteomes" id="UP000001744"/>
    </source>
</evidence>
<dbReference type="Gene3D" id="1.10.287.920">
    <property type="entry name" value="Pheromone alpha factor receptor"/>
    <property type="match status" value="1"/>
</dbReference>
<keyword evidence="1" id="KW-0812">Transmembrane</keyword>
<dbReference type="GO" id="GO:0038038">
    <property type="term" value="C:G protein-coupled receptor homodimeric complex"/>
    <property type="evidence" value="ECO:0000318"/>
    <property type="project" value="GO_Central"/>
</dbReference>
<feature type="transmembrane region" description="Helical" evidence="1">
    <location>
        <begin position="78"/>
        <end position="100"/>
    </location>
</feature>
<dbReference type="STRING" id="402676.B6JZE2"/>
<feature type="transmembrane region" description="Helical" evidence="1">
    <location>
        <begin position="246"/>
        <end position="265"/>
    </location>
</feature>
<dbReference type="PRINTS" id="PR00250">
    <property type="entry name" value="GPCRSTE2"/>
</dbReference>
<protein>
    <submittedName>
        <fullName evidence="2">Pheromone p-factor receptor</fullName>
    </submittedName>
</protein>
<dbReference type="OrthoDB" id="5402633at2759"/>
<dbReference type="Proteomes" id="UP000001744">
    <property type="component" value="Unassembled WGS sequence"/>
</dbReference>
<feature type="transmembrane region" description="Helical" evidence="1">
    <location>
        <begin position="198"/>
        <end position="225"/>
    </location>
</feature>
<keyword evidence="1" id="KW-0472">Membrane</keyword>
<dbReference type="HOGENOM" id="CLU_035056_1_0_1"/>
<dbReference type="InterPro" id="IPR027458">
    <property type="entry name" value="STE2_TM1-TM2_sf"/>
</dbReference>
<evidence type="ECO:0000256" key="1">
    <source>
        <dbReference type="SAM" id="Phobius"/>
    </source>
</evidence>
<dbReference type="OMA" id="VSICYFS"/>
<feature type="transmembrane region" description="Helical" evidence="1">
    <location>
        <begin position="44"/>
        <end position="66"/>
    </location>
</feature>
<evidence type="ECO:0000313" key="2">
    <source>
        <dbReference type="EMBL" id="EEB06910.1"/>
    </source>
</evidence>
<keyword evidence="2" id="KW-0675">Receptor</keyword>
<gene>
    <name evidence="3" type="primary">mam2</name>
    <name evidence="2" type="ORF">SJAG_01978</name>
</gene>
<dbReference type="GO" id="GO:0036320">
    <property type="term" value="F:mating-type P-factor pheromone receptor activity"/>
    <property type="evidence" value="ECO:0007669"/>
    <property type="project" value="EnsemblFungi"/>
</dbReference>
<reference evidence="2 4" key="1">
    <citation type="journal article" date="2011" name="Science">
        <title>Comparative functional genomics of the fission yeasts.</title>
        <authorList>
            <person name="Rhind N."/>
            <person name="Chen Z."/>
            <person name="Yassour M."/>
            <person name="Thompson D.A."/>
            <person name="Haas B.J."/>
            <person name="Habib N."/>
            <person name="Wapinski I."/>
            <person name="Roy S."/>
            <person name="Lin M.F."/>
            <person name="Heiman D.I."/>
            <person name="Young S.K."/>
            <person name="Furuya K."/>
            <person name="Guo Y."/>
            <person name="Pidoux A."/>
            <person name="Chen H.M."/>
            <person name="Robbertse B."/>
            <person name="Goldberg J.M."/>
            <person name="Aoki K."/>
            <person name="Bayne E.H."/>
            <person name="Berlin A.M."/>
            <person name="Desjardins C.A."/>
            <person name="Dobbs E."/>
            <person name="Dukaj L."/>
            <person name="Fan L."/>
            <person name="FitzGerald M.G."/>
            <person name="French C."/>
            <person name="Gujja S."/>
            <person name="Hansen K."/>
            <person name="Keifenheim D."/>
            <person name="Levin J.Z."/>
            <person name="Mosher R.A."/>
            <person name="Mueller C.A."/>
            <person name="Pfiffner J."/>
            <person name="Priest M."/>
            <person name="Russ C."/>
            <person name="Smialowska A."/>
            <person name="Swoboda P."/>
            <person name="Sykes S.M."/>
            <person name="Vaughn M."/>
            <person name="Vengrova S."/>
            <person name="Yoder R."/>
            <person name="Zeng Q."/>
            <person name="Allshire R."/>
            <person name="Baulcombe D."/>
            <person name="Birren B.W."/>
            <person name="Brown W."/>
            <person name="Ekwall K."/>
            <person name="Kellis M."/>
            <person name="Leatherwood J."/>
            <person name="Levin H."/>
            <person name="Margalit H."/>
            <person name="Martienssen R."/>
            <person name="Nieduszynski C.A."/>
            <person name="Spatafora J.W."/>
            <person name="Friedman N."/>
            <person name="Dalgaard J.Z."/>
            <person name="Baumann P."/>
            <person name="Niki H."/>
            <person name="Regev A."/>
            <person name="Nusbaum C."/>
        </authorList>
    </citation>
    <scope>NUCLEOTIDE SEQUENCE [LARGE SCALE GENOMIC DNA]</scope>
    <source>
        <strain evidence="4">yFS275 / FY16936</strain>
    </source>
</reference>
<dbReference type="GO" id="GO:0004932">
    <property type="term" value="F:mating-type factor pheromone receptor activity"/>
    <property type="evidence" value="ECO:0000318"/>
    <property type="project" value="GO_Central"/>
</dbReference>
<dbReference type="EMBL" id="KE651168">
    <property type="protein sequence ID" value="EEB06910.1"/>
    <property type="molecule type" value="Genomic_DNA"/>
</dbReference>
<keyword evidence="1" id="KW-1133">Transmembrane helix</keyword>
<dbReference type="GO" id="GO:0005938">
    <property type="term" value="C:cell cortex"/>
    <property type="evidence" value="ECO:0007669"/>
    <property type="project" value="EnsemblFungi"/>
</dbReference>
<accession>B6JZE2</accession>
<dbReference type="CDD" id="cd14939">
    <property type="entry name" value="7tmD_STE2"/>
    <property type="match status" value="1"/>
</dbReference>
<dbReference type="GO" id="GO:0070250">
    <property type="term" value="C:mating projection membrane"/>
    <property type="evidence" value="ECO:0007669"/>
    <property type="project" value="EnsemblFungi"/>
</dbReference>
<dbReference type="GeneID" id="7049966"/>
<dbReference type="Pfam" id="PF02116">
    <property type="entry name" value="STE2"/>
    <property type="match status" value="1"/>
</dbReference>
<sequence>MYSWDEFRSPKQAEVLNQTVTLETIVSTIQLPISEIDSMERNRLLTGMTVAVQVGLGSFILVLMCIFSSSEKRKKPVFIFNFAGNLVMTLRAIFEVIVLASNNYSIAVQYGFAFAAVRQYVHAFNIIILLLGPFILFIAEMSLMLQVRIICSQHRPTMITTTVISCIFTVVTLAFWITDMSQEIAYQLFLKNYNMKQIVGYSWLYFIAKITFAASIIFHSSVFSFKLMRAIYIRRKIGQFPFGPMQCIFIVSCQCLIVPAIFTLIDSFTHTYDGFSSMTQCLLIISLPLSSLWATHTAQKLQTMKDNTNPPSGTQLTIRVDRTFDMKFVSDSSDGSFTEKTEETLP</sequence>
<feature type="transmembrane region" description="Helical" evidence="1">
    <location>
        <begin position="277"/>
        <end position="295"/>
    </location>
</feature>
<keyword evidence="4" id="KW-1185">Reference proteome</keyword>
<dbReference type="GO" id="GO:0000750">
    <property type="term" value="P:pheromone-dependent signal transduction involved in conjugation with cellular fusion"/>
    <property type="evidence" value="ECO:0000318"/>
    <property type="project" value="GO_Central"/>
</dbReference>
<dbReference type="RefSeq" id="XP_002173203.1">
    <property type="nucleotide sequence ID" value="XM_002173167.2"/>
</dbReference>
<dbReference type="eggNOG" id="ENOG502QTV4">
    <property type="taxonomic scope" value="Eukaryota"/>
</dbReference>
<dbReference type="JaponicusDB" id="SJAG_01978">
    <property type="gene designation" value="mam2"/>
</dbReference>
<dbReference type="PANTHER" id="PTHR28009">
    <property type="entry name" value="PHEROMONE ALPHA FACTOR RECEPTOR"/>
    <property type="match status" value="1"/>
</dbReference>
<dbReference type="AlphaFoldDB" id="B6JZE2"/>
<dbReference type="GO" id="GO:0062038">
    <property type="term" value="P:positive regulation of pheromone response MAPK cascade"/>
    <property type="evidence" value="ECO:0007669"/>
    <property type="project" value="EnsemblFungi"/>
</dbReference>
<proteinExistence type="predicted"/>
<feature type="transmembrane region" description="Helical" evidence="1">
    <location>
        <begin position="157"/>
        <end position="178"/>
    </location>
</feature>
<name>B6JZE2_SCHJY</name>
<feature type="transmembrane region" description="Helical" evidence="1">
    <location>
        <begin position="120"/>
        <end position="145"/>
    </location>
</feature>
<dbReference type="PANTHER" id="PTHR28009:SF1">
    <property type="entry name" value="PHEROMONE ALPHA FACTOR RECEPTOR"/>
    <property type="match status" value="1"/>
</dbReference>
<dbReference type="InterPro" id="IPR000366">
    <property type="entry name" value="GPCR_STE2"/>
</dbReference>
<dbReference type="VEuPathDB" id="FungiDB:SJAG_01978"/>